<dbReference type="AlphaFoldDB" id="A0AA88THH6"/>
<evidence type="ECO:0000256" key="8">
    <source>
        <dbReference type="ARBA" id="ARBA00023288"/>
    </source>
</evidence>
<protein>
    <recommendedName>
        <fullName evidence="10">MAC-inhibitory protein</fullName>
    </recommendedName>
    <alternativeName>
        <fullName evidence="11">Membrane attack complex inhibition factor</fullName>
    </alternativeName>
    <alternativeName>
        <fullName evidence="9">Protectin</fullName>
    </alternativeName>
</protein>
<name>A0AA88THH6_9TELE</name>
<dbReference type="InterPro" id="IPR001214">
    <property type="entry name" value="SET_dom"/>
</dbReference>
<organism evidence="15 16">
    <name type="scientific">Cirrhinus molitorella</name>
    <name type="common">mud carp</name>
    <dbReference type="NCBI Taxonomy" id="172907"/>
    <lineage>
        <taxon>Eukaryota</taxon>
        <taxon>Metazoa</taxon>
        <taxon>Chordata</taxon>
        <taxon>Craniata</taxon>
        <taxon>Vertebrata</taxon>
        <taxon>Euteleostomi</taxon>
        <taxon>Actinopterygii</taxon>
        <taxon>Neopterygii</taxon>
        <taxon>Teleostei</taxon>
        <taxon>Ostariophysi</taxon>
        <taxon>Cypriniformes</taxon>
        <taxon>Cyprinidae</taxon>
        <taxon>Labeoninae</taxon>
        <taxon>Labeonini</taxon>
        <taxon>Cirrhinus</taxon>
    </lineage>
</organism>
<dbReference type="Pfam" id="PF21549">
    <property type="entry name" value="PRDM2_PR"/>
    <property type="match status" value="1"/>
</dbReference>
<evidence type="ECO:0000256" key="13">
    <source>
        <dbReference type="SAM" id="Phobius"/>
    </source>
</evidence>
<dbReference type="SUPFAM" id="SSF57302">
    <property type="entry name" value="Snake toxin-like"/>
    <property type="match status" value="1"/>
</dbReference>
<dbReference type="InterPro" id="IPR046341">
    <property type="entry name" value="SET_dom_sf"/>
</dbReference>
<evidence type="ECO:0000256" key="12">
    <source>
        <dbReference type="SAM" id="MobiDB-lite"/>
    </source>
</evidence>
<evidence type="ECO:0000256" key="6">
    <source>
        <dbReference type="ARBA" id="ARBA00023157"/>
    </source>
</evidence>
<comment type="caution">
    <text evidence="15">The sequence shown here is derived from an EMBL/GenBank/DDBJ whole genome shotgun (WGS) entry which is preliminary data.</text>
</comment>
<sequence length="417" mass="46541">MADSCAVPDHSSMEIEAECSNSASNEKSTEEPNKKLKVDHEHSTSFWFCEECKKYFLEECPTHGPPVFVPDTPVASGVPNRAALTVPSGIEVRRDGDKVDVCCMDENIPKGALFGPYQGQIMASDKPSGPYSWMIVDKDNKYKFIDGSDETTSNWMRFIPILSDESKKNLSAFQHGEEIYFRVCQRLTVGEKLCVWYSREYMSRLQSVSRDSIDRNLDTDAMTPIPAALEEDDQDVDSADESISADLMSCGLLPLGERSSEHHFIRHCLLSFVISLLGQEGFLIMKCFLGLFLLVCCMTLSIGVKHYGIRFSSAGSSLRCYKCEDYTGGRCTVQQVCAYEDACLYLHEKGGKTIRRCIRYTDCDNSRLSQKFPAISEYTYRCCNTDLCNSGPATVASTWILSLLAVLTGLWSSSITA</sequence>
<evidence type="ECO:0000256" key="9">
    <source>
        <dbReference type="ARBA" id="ARBA00029920"/>
    </source>
</evidence>
<dbReference type="Proteomes" id="UP001187343">
    <property type="component" value="Unassembled WGS sequence"/>
</dbReference>
<dbReference type="GO" id="GO:0098552">
    <property type="term" value="C:side of membrane"/>
    <property type="evidence" value="ECO:0007669"/>
    <property type="project" value="UniProtKB-KW"/>
</dbReference>
<dbReference type="Pfam" id="PF25152">
    <property type="entry name" value="CD59"/>
    <property type="match status" value="1"/>
</dbReference>
<evidence type="ECO:0000256" key="11">
    <source>
        <dbReference type="ARBA" id="ARBA00031867"/>
    </source>
</evidence>
<comment type="subunit">
    <text evidence="2">Interacts with T-cell surface antigen CD2.</text>
</comment>
<dbReference type="InterPro" id="IPR045860">
    <property type="entry name" value="Snake_toxin-like_sf"/>
</dbReference>
<evidence type="ECO:0000256" key="4">
    <source>
        <dbReference type="ARBA" id="ARBA00022729"/>
    </source>
</evidence>
<keyword evidence="3" id="KW-0336">GPI-anchor</keyword>
<dbReference type="Gene3D" id="2.10.60.10">
    <property type="entry name" value="CD59"/>
    <property type="match status" value="1"/>
</dbReference>
<evidence type="ECO:0000256" key="10">
    <source>
        <dbReference type="ARBA" id="ARBA00031590"/>
    </source>
</evidence>
<keyword evidence="13" id="KW-1133">Transmembrane helix</keyword>
<dbReference type="PANTHER" id="PTHR10036:SF13">
    <property type="entry name" value="CD59 MOLECULE (CD59 BLOOD GROUP)"/>
    <property type="match status" value="1"/>
</dbReference>
<evidence type="ECO:0000256" key="1">
    <source>
        <dbReference type="ARBA" id="ARBA00004589"/>
    </source>
</evidence>
<evidence type="ECO:0000256" key="3">
    <source>
        <dbReference type="ARBA" id="ARBA00022622"/>
    </source>
</evidence>
<keyword evidence="8" id="KW-0449">Lipoprotein</keyword>
<feature type="compositionally biased region" description="Basic and acidic residues" evidence="12">
    <location>
        <begin position="27"/>
        <end position="36"/>
    </location>
</feature>
<evidence type="ECO:0000256" key="5">
    <source>
        <dbReference type="ARBA" id="ARBA00023136"/>
    </source>
</evidence>
<dbReference type="SMART" id="SM00134">
    <property type="entry name" value="LU"/>
    <property type="match status" value="1"/>
</dbReference>
<evidence type="ECO:0000256" key="7">
    <source>
        <dbReference type="ARBA" id="ARBA00023180"/>
    </source>
</evidence>
<keyword evidence="7" id="KW-0325">Glycoprotein</keyword>
<evidence type="ECO:0000259" key="14">
    <source>
        <dbReference type="PROSITE" id="PS50280"/>
    </source>
</evidence>
<evidence type="ECO:0000313" key="15">
    <source>
        <dbReference type="EMBL" id="KAK2866955.1"/>
    </source>
</evidence>
<keyword evidence="6" id="KW-1015">Disulfide bond</keyword>
<dbReference type="CDD" id="cd23554">
    <property type="entry name" value="TFP_LU_ECD_CD59"/>
    <property type="match status" value="1"/>
</dbReference>
<comment type="subcellular location">
    <subcellularLocation>
        <location evidence="1">Membrane</location>
        <topology evidence="1">Lipid-anchor</topology>
        <topology evidence="1">GPI-anchor</topology>
    </subcellularLocation>
</comment>
<dbReference type="InterPro" id="IPR016054">
    <property type="entry name" value="LY6_UPA_recep-like"/>
</dbReference>
<dbReference type="PROSITE" id="PS50280">
    <property type="entry name" value="SET"/>
    <property type="match status" value="1"/>
</dbReference>
<evidence type="ECO:0000313" key="16">
    <source>
        <dbReference type="Proteomes" id="UP001187343"/>
    </source>
</evidence>
<reference evidence="15" key="1">
    <citation type="submission" date="2023-08" db="EMBL/GenBank/DDBJ databases">
        <title>Chromosome-level Genome Assembly of mud carp (Cirrhinus molitorella).</title>
        <authorList>
            <person name="Liu H."/>
        </authorList>
    </citation>
    <scope>NUCLEOTIDE SEQUENCE</scope>
    <source>
        <strain evidence="15">Prfri</strain>
        <tissue evidence="15">Muscle</tissue>
    </source>
</reference>
<keyword evidence="16" id="KW-1185">Reference proteome</keyword>
<keyword evidence="4" id="KW-0732">Signal</keyword>
<feature type="transmembrane region" description="Helical" evidence="13">
    <location>
        <begin position="282"/>
        <end position="304"/>
    </location>
</feature>
<dbReference type="PANTHER" id="PTHR10036">
    <property type="entry name" value="CD59 GLYCOPROTEIN"/>
    <property type="match status" value="1"/>
</dbReference>
<accession>A0AA88THH6</accession>
<keyword evidence="13" id="KW-0812">Transmembrane</keyword>
<dbReference type="EMBL" id="JAUYZG010000025">
    <property type="protein sequence ID" value="KAK2866955.1"/>
    <property type="molecule type" value="Genomic_DNA"/>
</dbReference>
<keyword evidence="5 13" id="KW-0472">Membrane</keyword>
<evidence type="ECO:0000256" key="2">
    <source>
        <dbReference type="ARBA" id="ARBA00011481"/>
    </source>
</evidence>
<dbReference type="Gene3D" id="2.170.270.10">
    <property type="entry name" value="SET domain"/>
    <property type="match status" value="1"/>
</dbReference>
<proteinExistence type="predicted"/>
<feature type="domain" description="SET" evidence="14">
    <location>
        <begin position="88"/>
        <end position="198"/>
    </location>
</feature>
<dbReference type="InterPro" id="IPR056949">
    <property type="entry name" value="CD59"/>
</dbReference>
<feature type="region of interest" description="Disordered" evidence="12">
    <location>
        <begin position="1"/>
        <end position="36"/>
    </location>
</feature>
<gene>
    <name evidence="15" type="ORF">Q8A67_025072</name>
</gene>